<dbReference type="Proteomes" id="UP001212841">
    <property type="component" value="Unassembled WGS sequence"/>
</dbReference>
<proteinExistence type="inferred from homology"/>
<evidence type="ECO:0000256" key="3">
    <source>
        <dbReference type="ARBA" id="ARBA00023242"/>
    </source>
</evidence>
<dbReference type="PANTHER" id="PTHR23188">
    <property type="entry name" value="RNA POLYMERASE II-ASSOCIATED FACTOR 1 HOMOLOG"/>
    <property type="match status" value="1"/>
</dbReference>
<comment type="subcellular location">
    <subcellularLocation>
        <location evidence="1">Nucleus</location>
    </subcellularLocation>
</comment>
<gene>
    <name evidence="5" type="primary">PAF1</name>
    <name evidence="5" type="ORF">HK097_004801</name>
</gene>
<feature type="compositionally biased region" description="Basic and acidic residues" evidence="4">
    <location>
        <begin position="286"/>
        <end position="295"/>
    </location>
</feature>
<keyword evidence="3" id="KW-0539">Nucleus</keyword>
<comment type="caution">
    <text evidence="5">The sequence shown here is derived from an EMBL/GenBank/DDBJ whole genome shotgun (WGS) entry which is preliminary data.</text>
</comment>
<dbReference type="AlphaFoldDB" id="A0AAD5SFW5"/>
<dbReference type="GO" id="GO:0006368">
    <property type="term" value="P:transcription elongation by RNA polymerase II"/>
    <property type="evidence" value="ECO:0007669"/>
    <property type="project" value="InterPro"/>
</dbReference>
<evidence type="ECO:0000313" key="5">
    <source>
        <dbReference type="EMBL" id="KAJ3053205.1"/>
    </source>
</evidence>
<dbReference type="GO" id="GO:0003682">
    <property type="term" value="F:chromatin binding"/>
    <property type="evidence" value="ECO:0007669"/>
    <property type="project" value="TreeGrafter"/>
</dbReference>
<evidence type="ECO:0000256" key="4">
    <source>
        <dbReference type="SAM" id="MobiDB-lite"/>
    </source>
</evidence>
<evidence type="ECO:0000256" key="1">
    <source>
        <dbReference type="ARBA" id="ARBA00004123"/>
    </source>
</evidence>
<dbReference type="EMBL" id="JADGJD010000227">
    <property type="protein sequence ID" value="KAJ3053205.1"/>
    <property type="molecule type" value="Genomic_DNA"/>
</dbReference>
<accession>A0AAD5SFW5</accession>
<organism evidence="5 6">
    <name type="scientific">Rhizophlyctis rosea</name>
    <dbReference type="NCBI Taxonomy" id="64517"/>
    <lineage>
        <taxon>Eukaryota</taxon>
        <taxon>Fungi</taxon>
        <taxon>Fungi incertae sedis</taxon>
        <taxon>Chytridiomycota</taxon>
        <taxon>Chytridiomycota incertae sedis</taxon>
        <taxon>Chytridiomycetes</taxon>
        <taxon>Rhizophlyctidales</taxon>
        <taxon>Rhizophlyctidaceae</taxon>
        <taxon>Rhizophlyctis</taxon>
    </lineage>
</organism>
<dbReference type="GO" id="GO:0016593">
    <property type="term" value="C:Cdc73/Paf1 complex"/>
    <property type="evidence" value="ECO:0007669"/>
    <property type="project" value="InterPro"/>
</dbReference>
<feature type="region of interest" description="Disordered" evidence="4">
    <location>
        <begin position="284"/>
        <end position="310"/>
    </location>
</feature>
<evidence type="ECO:0000313" key="6">
    <source>
        <dbReference type="Proteomes" id="UP001212841"/>
    </source>
</evidence>
<feature type="compositionally biased region" description="Basic and acidic residues" evidence="4">
    <location>
        <begin position="372"/>
        <end position="388"/>
    </location>
</feature>
<dbReference type="GO" id="GO:0000993">
    <property type="term" value="F:RNA polymerase II complex binding"/>
    <property type="evidence" value="ECO:0007669"/>
    <property type="project" value="TreeGrafter"/>
</dbReference>
<feature type="compositionally biased region" description="Acidic residues" evidence="4">
    <location>
        <begin position="298"/>
        <end position="310"/>
    </location>
</feature>
<comment type="similarity">
    <text evidence="2">Belongs to the PAF1 family.</text>
</comment>
<dbReference type="InterPro" id="IPR007133">
    <property type="entry name" value="RNA_pol_II-assoc_Paf1"/>
</dbReference>
<evidence type="ECO:0000256" key="2">
    <source>
        <dbReference type="ARBA" id="ARBA00007560"/>
    </source>
</evidence>
<sequence length="418" mass="48637">MSRDNKQQEKKVPGNDWAYKYKFKNDLPDIPFDPKLLEYPFPVDRIYRYQHDPLITQTTLAISGRDLELGVPVAPFKSGWLRRALQQPDVYDVPKELDEADRFLLEDEAPPPTKKQGPKIDYKNLPSFTMKTGVEFQADKKKKTGTIKFVIVSWSQLSFLMLTIISPRFRYVEEEEEEDDSQEGQLRAIEKSFEHARDTTLSNLRHPKKSTLKALEIVPVFPNFDLWTNPYALVNYDGDIVQEKSNAGIEEKDPRADTNRSGAVLKSMESAHNTPYVALYFPTDETTERKGKGPSDDLFGEEESDEEEQLDEYTWVRDYEWTQMDDDGKVIFEVQEGKGAYWRPFEGQYRLKRKRGKVIDDTGKPVRIKIGKREETHEELENRKEMERALQSVEEQDVDAEGELEDTPMEEVEDREDS</sequence>
<dbReference type="Pfam" id="PF03985">
    <property type="entry name" value="Paf1"/>
    <property type="match status" value="1"/>
</dbReference>
<feature type="region of interest" description="Disordered" evidence="4">
    <location>
        <begin position="372"/>
        <end position="418"/>
    </location>
</feature>
<protein>
    <submittedName>
        <fullName evidence="5">RNA polymerase-associated factor</fullName>
    </submittedName>
</protein>
<reference evidence="5" key="1">
    <citation type="submission" date="2020-05" db="EMBL/GenBank/DDBJ databases">
        <title>Phylogenomic resolution of chytrid fungi.</title>
        <authorList>
            <person name="Stajich J.E."/>
            <person name="Amses K."/>
            <person name="Simmons R."/>
            <person name="Seto K."/>
            <person name="Myers J."/>
            <person name="Bonds A."/>
            <person name="Quandt C.A."/>
            <person name="Barry K."/>
            <person name="Liu P."/>
            <person name="Grigoriev I."/>
            <person name="Longcore J.E."/>
            <person name="James T.Y."/>
        </authorList>
    </citation>
    <scope>NUCLEOTIDE SEQUENCE</scope>
    <source>
        <strain evidence="5">JEL0318</strain>
    </source>
</reference>
<feature type="compositionally biased region" description="Acidic residues" evidence="4">
    <location>
        <begin position="394"/>
        <end position="418"/>
    </location>
</feature>
<keyword evidence="6" id="KW-1185">Reference proteome</keyword>
<name>A0AAD5SFW5_9FUNG</name>
<dbReference type="PANTHER" id="PTHR23188:SF12">
    <property type="entry name" value="RNA POLYMERASE II-ASSOCIATED FACTOR 1 HOMOLOG"/>
    <property type="match status" value="1"/>
</dbReference>